<organism evidence="2 3">
    <name type="scientific">Blautia hansenii</name>
    <name type="common">Ruminococcus hansenii</name>
    <dbReference type="NCBI Taxonomy" id="1322"/>
    <lineage>
        <taxon>Bacteria</taxon>
        <taxon>Bacillati</taxon>
        <taxon>Bacillota</taxon>
        <taxon>Clostridia</taxon>
        <taxon>Lachnospirales</taxon>
        <taxon>Lachnospiraceae</taxon>
        <taxon>Blautia</taxon>
    </lineage>
</organism>
<dbReference type="InterPro" id="IPR036388">
    <property type="entry name" value="WH-like_DNA-bd_sf"/>
</dbReference>
<dbReference type="Proteomes" id="UP000822142">
    <property type="component" value="Unassembled WGS sequence"/>
</dbReference>
<reference evidence="2 3" key="1">
    <citation type="journal article" date="2020" name="Cell Host Microbe">
        <title>Functional and Genomic Variation between Human-Derived Isolates of Lachnospiraceae Reveals Inter- and Intra-Species Diversity.</title>
        <authorList>
            <person name="Sorbara M.T."/>
            <person name="Littmann E.R."/>
            <person name="Fontana E."/>
            <person name="Moody T.U."/>
            <person name="Kohout C.E."/>
            <person name="Gjonbalaj M."/>
            <person name="Eaton V."/>
            <person name="Seok R."/>
            <person name="Leiner I.M."/>
            <person name="Pamer E.G."/>
        </authorList>
    </citation>
    <scope>NUCLEOTIDE SEQUENCE [LARGE SCALE GENOMIC DNA]</scope>
    <source>
        <strain evidence="2 3">MSK.15.26</strain>
    </source>
</reference>
<keyword evidence="3" id="KW-1185">Reference proteome</keyword>
<evidence type="ECO:0000313" key="3">
    <source>
        <dbReference type="Proteomes" id="UP000822142"/>
    </source>
</evidence>
<dbReference type="InterPro" id="IPR011006">
    <property type="entry name" value="CheY-like_superfamily"/>
</dbReference>
<protein>
    <submittedName>
        <fullName evidence="2">ANTAR domain-containing protein</fullName>
    </submittedName>
</protein>
<gene>
    <name evidence="2" type="ORF">G5A70_09175</name>
</gene>
<sequence length="183" mass="20678">MSIIIVALPKIEDAKRIRRILTDHGFENIVSCNTASAALIEANRHQRGLVISSYKLPDMHYSQLAQCIPDYFEMLLIGSATTVSAAGSGIMAITTPVKIYDLVNTVELMAGQAEKRYKKAKKKPKKRSEREENYIKNAKLLLMERNHLSEEEAFRYIQKCSMDSGTNMVETAQMVLTLIYDEC</sequence>
<dbReference type="RefSeq" id="WP_173749348.1">
    <property type="nucleotide sequence ID" value="NZ_JAAITA010000010.1"/>
</dbReference>
<feature type="domain" description="ANTAR" evidence="1">
    <location>
        <begin position="115"/>
        <end position="176"/>
    </location>
</feature>
<evidence type="ECO:0000259" key="1">
    <source>
        <dbReference type="PROSITE" id="PS50921"/>
    </source>
</evidence>
<evidence type="ECO:0000313" key="2">
    <source>
        <dbReference type="EMBL" id="NSJ86331.1"/>
    </source>
</evidence>
<dbReference type="InterPro" id="IPR005561">
    <property type="entry name" value="ANTAR"/>
</dbReference>
<comment type="caution">
    <text evidence="2">The sequence shown here is derived from an EMBL/GenBank/DDBJ whole genome shotgun (WGS) entry which is preliminary data.</text>
</comment>
<dbReference type="Pfam" id="PF03861">
    <property type="entry name" value="ANTAR"/>
    <property type="match status" value="1"/>
</dbReference>
<dbReference type="Gene3D" id="1.10.10.10">
    <property type="entry name" value="Winged helix-like DNA-binding domain superfamily/Winged helix DNA-binding domain"/>
    <property type="match status" value="1"/>
</dbReference>
<accession>A0ABX2IAQ4</accession>
<dbReference type="EMBL" id="JAAITA010000010">
    <property type="protein sequence ID" value="NSJ86331.1"/>
    <property type="molecule type" value="Genomic_DNA"/>
</dbReference>
<dbReference type="SUPFAM" id="SSF52172">
    <property type="entry name" value="CheY-like"/>
    <property type="match status" value="1"/>
</dbReference>
<dbReference type="PROSITE" id="PS50921">
    <property type="entry name" value="ANTAR"/>
    <property type="match status" value="1"/>
</dbReference>
<proteinExistence type="predicted"/>
<name>A0ABX2IAQ4_BLAHA</name>
<dbReference type="SMART" id="SM01012">
    <property type="entry name" value="ANTAR"/>
    <property type="match status" value="1"/>
</dbReference>